<dbReference type="InterPro" id="IPR011047">
    <property type="entry name" value="Quinoprotein_ADH-like_sf"/>
</dbReference>
<dbReference type="PROSITE" id="PS50082">
    <property type="entry name" value="WD_REPEATS_2"/>
    <property type="match status" value="1"/>
</dbReference>
<dbReference type="AlphaFoldDB" id="V5HBS7"/>
<evidence type="ECO:0000313" key="4">
    <source>
        <dbReference type="EMBL" id="JAB70643.1"/>
    </source>
</evidence>
<evidence type="ECO:0000256" key="2">
    <source>
        <dbReference type="ARBA" id="ARBA00041558"/>
    </source>
</evidence>
<comment type="similarity">
    <text evidence="1">Belongs to the TCAB1 family.</text>
</comment>
<dbReference type="PANTHER" id="PTHR13211">
    <property type="entry name" value="TELOMERASE CAJAL BODY PROTEIN 1"/>
    <property type="match status" value="1"/>
</dbReference>
<keyword evidence="3" id="KW-0853">WD repeat</keyword>
<dbReference type="InterPro" id="IPR015943">
    <property type="entry name" value="WD40/YVTN_repeat-like_dom_sf"/>
</dbReference>
<dbReference type="GO" id="GO:0003723">
    <property type="term" value="F:RNA binding"/>
    <property type="evidence" value="ECO:0007669"/>
    <property type="project" value="TreeGrafter"/>
</dbReference>
<dbReference type="InterPro" id="IPR001680">
    <property type="entry name" value="WD40_rpt"/>
</dbReference>
<sequence length="206" mass="22836">MGQPGIISCFAFGPQGIYAAGSYCKTVAMYSESDGQLQFMLSGHQGGVTHLRFSPDGTRLYSGGRKDFEILCWDLRNLGKVLFCMKRTVTTHQRMYFDLSRCGNYLLSGNTNGIVTAWDLKVQPIELDDCEPLMRPGLFFKAHDDCVNGISLHPTLPVYATTSGQRKFPELSGDDSSSIFEVDTLAQADNSLRLWWLDGKASNPDT</sequence>
<evidence type="ECO:0000256" key="3">
    <source>
        <dbReference type="PROSITE-ProRule" id="PRU00221"/>
    </source>
</evidence>
<dbReference type="Pfam" id="PF00400">
    <property type="entry name" value="WD40"/>
    <property type="match status" value="1"/>
</dbReference>
<name>V5HBS7_IXORI</name>
<dbReference type="GO" id="GO:0030576">
    <property type="term" value="P:Cajal body organization"/>
    <property type="evidence" value="ECO:0007669"/>
    <property type="project" value="TreeGrafter"/>
</dbReference>
<reference evidence="4" key="1">
    <citation type="journal article" date="2015" name="Sci. Rep.">
        <title>Tissue- and time-dependent transcription in Ixodes ricinus salivary glands and midguts when blood feeding on the vertebrate host.</title>
        <authorList>
            <person name="Kotsyfakis M."/>
            <person name="Schwarz A."/>
            <person name="Erhart J."/>
            <person name="Ribeiro J.M."/>
        </authorList>
    </citation>
    <scope>NUCLEOTIDE SEQUENCE</scope>
    <source>
        <tissue evidence="4">Salivary gland and midgut</tissue>
    </source>
</reference>
<protein>
    <recommendedName>
        <fullName evidence="2">WD repeat-containing protein 79</fullName>
    </recommendedName>
</protein>
<dbReference type="SMART" id="SM00320">
    <property type="entry name" value="WD40"/>
    <property type="match status" value="2"/>
</dbReference>
<dbReference type="PANTHER" id="PTHR13211:SF0">
    <property type="entry name" value="TELOMERASE CAJAL BODY PROTEIN 1"/>
    <property type="match status" value="1"/>
</dbReference>
<accession>V5HBS7</accession>
<dbReference type="InterPro" id="IPR051150">
    <property type="entry name" value="SWT21/TCAB1_mRNA_Telomere"/>
</dbReference>
<dbReference type="Gene3D" id="2.130.10.10">
    <property type="entry name" value="YVTN repeat-like/Quinoprotein amine dehydrogenase"/>
    <property type="match status" value="1"/>
</dbReference>
<organism evidence="4">
    <name type="scientific">Ixodes ricinus</name>
    <name type="common">Common tick</name>
    <name type="synonym">Acarus ricinus</name>
    <dbReference type="NCBI Taxonomy" id="34613"/>
    <lineage>
        <taxon>Eukaryota</taxon>
        <taxon>Metazoa</taxon>
        <taxon>Ecdysozoa</taxon>
        <taxon>Arthropoda</taxon>
        <taxon>Chelicerata</taxon>
        <taxon>Arachnida</taxon>
        <taxon>Acari</taxon>
        <taxon>Parasitiformes</taxon>
        <taxon>Ixodida</taxon>
        <taxon>Ixodoidea</taxon>
        <taxon>Ixodidae</taxon>
        <taxon>Ixodinae</taxon>
        <taxon>Ixodes</taxon>
    </lineage>
</organism>
<evidence type="ECO:0000256" key="1">
    <source>
        <dbReference type="ARBA" id="ARBA00038279"/>
    </source>
</evidence>
<feature type="repeat" description="WD" evidence="3">
    <location>
        <begin position="41"/>
        <end position="77"/>
    </location>
</feature>
<proteinExistence type="evidence at transcript level"/>
<dbReference type="EMBL" id="GANP01013825">
    <property type="protein sequence ID" value="JAB70643.1"/>
    <property type="molecule type" value="mRNA"/>
</dbReference>
<dbReference type="GO" id="GO:0015030">
    <property type="term" value="C:Cajal body"/>
    <property type="evidence" value="ECO:0007669"/>
    <property type="project" value="TreeGrafter"/>
</dbReference>
<dbReference type="SUPFAM" id="SSF50998">
    <property type="entry name" value="Quinoprotein alcohol dehydrogenase-like"/>
    <property type="match status" value="1"/>
</dbReference>